<evidence type="ECO:0000313" key="1">
    <source>
        <dbReference type="EMBL" id="OKL53938.1"/>
    </source>
</evidence>
<accession>A0A1Q5Q258</accession>
<dbReference type="EMBL" id="MQVR01000033">
    <property type="protein sequence ID" value="OKL53938.1"/>
    <property type="molecule type" value="Genomic_DNA"/>
</dbReference>
<name>A0A1Q5Q258_9ACTO</name>
<dbReference type="Gene3D" id="3.40.30.10">
    <property type="entry name" value="Glutaredoxin"/>
    <property type="match status" value="1"/>
</dbReference>
<dbReference type="SUPFAM" id="SSF52833">
    <property type="entry name" value="Thioredoxin-like"/>
    <property type="match status" value="1"/>
</dbReference>
<gene>
    <name evidence="1" type="ORF">BSZ39_06735</name>
</gene>
<protein>
    <recommendedName>
        <fullName evidence="3">Glutaredoxin-like domain</fullName>
    </recommendedName>
</protein>
<sequence>MTRFLPRRFRRPDPGPWPAVTVYTRAGCHLCDDAIATVKAVLATREQHPILIDIDADAELRERFTDRVPVIAVGERIIAEYTITERALRTALETGR</sequence>
<evidence type="ECO:0000313" key="2">
    <source>
        <dbReference type="Proteomes" id="UP000185628"/>
    </source>
</evidence>
<comment type="caution">
    <text evidence="1">The sequence shown here is derived from an EMBL/GenBank/DDBJ whole genome shotgun (WGS) entry which is preliminary data.</text>
</comment>
<evidence type="ECO:0008006" key="3">
    <source>
        <dbReference type="Google" id="ProtNLM"/>
    </source>
</evidence>
<dbReference type="Proteomes" id="UP000185628">
    <property type="component" value="Unassembled WGS sequence"/>
</dbReference>
<dbReference type="InterPro" id="IPR036249">
    <property type="entry name" value="Thioredoxin-like_sf"/>
</dbReference>
<organism evidence="1 2">
    <name type="scientific">Bowdeniella nasicola</name>
    <dbReference type="NCBI Taxonomy" id="208480"/>
    <lineage>
        <taxon>Bacteria</taxon>
        <taxon>Bacillati</taxon>
        <taxon>Actinomycetota</taxon>
        <taxon>Actinomycetes</taxon>
        <taxon>Actinomycetales</taxon>
        <taxon>Actinomycetaceae</taxon>
        <taxon>Bowdeniella</taxon>
    </lineage>
</organism>
<reference evidence="2" key="1">
    <citation type="submission" date="2016-12" db="EMBL/GenBank/DDBJ databases">
        <authorList>
            <person name="Meng X."/>
        </authorList>
    </citation>
    <scope>NUCLEOTIDE SEQUENCE [LARGE SCALE GENOMIC DNA]</scope>
    <source>
        <strain evidence="2">DSM 19116</strain>
    </source>
</reference>
<proteinExistence type="predicted"/>
<dbReference type="InterPro" id="IPR008554">
    <property type="entry name" value="Glutaredoxin-like"/>
</dbReference>
<dbReference type="RefSeq" id="WP_073716606.1">
    <property type="nucleotide sequence ID" value="NZ_MQVR01000033.1"/>
</dbReference>
<dbReference type="Pfam" id="PF05768">
    <property type="entry name" value="Glrx-like"/>
    <property type="match status" value="1"/>
</dbReference>
<keyword evidence="2" id="KW-1185">Reference proteome</keyword>
<dbReference type="AlphaFoldDB" id="A0A1Q5Q258"/>